<dbReference type="InterPro" id="IPR020818">
    <property type="entry name" value="Chaperonin_GroES"/>
</dbReference>
<dbReference type="OrthoDB" id="184876at2759"/>
<dbReference type="Proteomes" id="UP000242877">
    <property type="component" value="Unassembled WGS sequence"/>
</dbReference>
<gene>
    <name evidence="6" type="ORF">AAP_05936</name>
</gene>
<organism evidence="6 7">
    <name type="scientific">Ascosphaera apis ARSEF 7405</name>
    <dbReference type="NCBI Taxonomy" id="392613"/>
    <lineage>
        <taxon>Eukaryota</taxon>
        <taxon>Fungi</taxon>
        <taxon>Dikarya</taxon>
        <taxon>Ascomycota</taxon>
        <taxon>Pezizomycotina</taxon>
        <taxon>Eurotiomycetes</taxon>
        <taxon>Eurotiomycetidae</taxon>
        <taxon>Onygenales</taxon>
        <taxon>Ascosphaeraceae</taxon>
        <taxon>Ascosphaera</taxon>
    </lineage>
</organism>
<feature type="compositionally biased region" description="Basic residues" evidence="5">
    <location>
        <begin position="90"/>
        <end position="100"/>
    </location>
</feature>
<proteinExistence type="inferred from homology"/>
<dbReference type="SMART" id="SM00883">
    <property type="entry name" value="Cpn10"/>
    <property type="match status" value="1"/>
</dbReference>
<feature type="compositionally biased region" description="Acidic residues" evidence="5">
    <location>
        <begin position="116"/>
        <end position="129"/>
    </location>
</feature>
<dbReference type="PANTHER" id="PTHR10772:SF0">
    <property type="entry name" value="10 KDA HEAT SHOCK PROTEIN, MITOCHONDRIAL"/>
    <property type="match status" value="1"/>
</dbReference>
<keyword evidence="7" id="KW-1185">Reference proteome</keyword>
<accession>A0A167V5U9</accession>
<evidence type="ECO:0000256" key="4">
    <source>
        <dbReference type="RuleBase" id="RU003479"/>
    </source>
</evidence>
<dbReference type="GO" id="GO:0005524">
    <property type="term" value="F:ATP binding"/>
    <property type="evidence" value="ECO:0007669"/>
    <property type="project" value="InterPro"/>
</dbReference>
<evidence type="ECO:0000256" key="3">
    <source>
        <dbReference type="ARBA" id="ARBA00056825"/>
    </source>
</evidence>
<dbReference type="Gene3D" id="2.30.33.40">
    <property type="entry name" value="GroES chaperonin"/>
    <property type="match status" value="1"/>
</dbReference>
<dbReference type="EMBL" id="AZGZ01000039">
    <property type="protein sequence ID" value="KZZ87081.1"/>
    <property type="molecule type" value="Genomic_DNA"/>
</dbReference>
<dbReference type="InterPro" id="IPR037124">
    <property type="entry name" value="Chaperonin_GroES_sf"/>
</dbReference>
<reference evidence="6 7" key="1">
    <citation type="journal article" date="2016" name="Genome Biol. Evol.">
        <title>Divergent and convergent evolution of fungal pathogenicity.</title>
        <authorList>
            <person name="Shang Y."/>
            <person name="Xiao G."/>
            <person name="Zheng P."/>
            <person name="Cen K."/>
            <person name="Zhan S."/>
            <person name="Wang C."/>
        </authorList>
    </citation>
    <scope>NUCLEOTIDE SEQUENCE [LARGE SCALE GENOMIC DNA]</scope>
    <source>
        <strain evidence="6 7">ARSEF 7405</strain>
    </source>
</reference>
<dbReference type="PROSITE" id="PS00681">
    <property type="entry name" value="CHAPERONINS_CPN10"/>
    <property type="match status" value="1"/>
</dbReference>
<dbReference type="GO" id="GO:0046872">
    <property type="term" value="F:metal ion binding"/>
    <property type="evidence" value="ECO:0007669"/>
    <property type="project" value="TreeGrafter"/>
</dbReference>
<dbReference type="PANTHER" id="PTHR10772">
    <property type="entry name" value="10 KDA HEAT SHOCK PROTEIN"/>
    <property type="match status" value="1"/>
</dbReference>
<dbReference type="AlphaFoldDB" id="A0A167V5U9"/>
<comment type="caution">
    <text evidence="6">The sequence shown here is derived from an EMBL/GenBank/DDBJ whole genome shotgun (WGS) entry which is preliminary data.</text>
</comment>
<dbReference type="HAMAP" id="MF_00580">
    <property type="entry name" value="CH10"/>
    <property type="match status" value="1"/>
</dbReference>
<evidence type="ECO:0000256" key="1">
    <source>
        <dbReference type="ARBA" id="ARBA00006975"/>
    </source>
</evidence>
<dbReference type="VEuPathDB" id="FungiDB:AAP_05936"/>
<dbReference type="Pfam" id="PF00166">
    <property type="entry name" value="Cpn10"/>
    <property type="match status" value="1"/>
</dbReference>
<dbReference type="FunFam" id="2.30.33.40:FF:000002">
    <property type="entry name" value="10 kDa chaperonin, mitochondrial"/>
    <property type="match status" value="1"/>
</dbReference>
<comment type="function">
    <text evidence="3">Eukaryotic CPN10 homolog which is essential for mitochondrial protein biogenesis, together with CPN60. Binds to CPN60 in the presence of Mg-ATP and suppresses the ATPase activity of the latter.</text>
</comment>
<dbReference type="PRINTS" id="PR00297">
    <property type="entry name" value="CHAPERONIN10"/>
</dbReference>
<dbReference type="InterPro" id="IPR018369">
    <property type="entry name" value="Chaprnonin_Cpn10_CS"/>
</dbReference>
<evidence type="ECO:0000313" key="7">
    <source>
        <dbReference type="Proteomes" id="UP000242877"/>
    </source>
</evidence>
<dbReference type="GO" id="GO:0044183">
    <property type="term" value="F:protein folding chaperone"/>
    <property type="evidence" value="ECO:0007669"/>
    <property type="project" value="InterPro"/>
</dbReference>
<dbReference type="CDD" id="cd00320">
    <property type="entry name" value="cpn10"/>
    <property type="match status" value="1"/>
</dbReference>
<protein>
    <submittedName>
        <fullName evidence="6">Chaperonin Cpn10</fullName>
    </submittedName>
</protein>
<dbReference type="GO" id="GO:0005759">
    <property type="term" value="C:mitochondrial matrix"/>
    <property type="evidence" value="ECO:0007669"/>
    <property type="project" value="TreeGrafter"/>
</dbReference>
<dbReference type="GO" id="GO:0051087">
    <property type="term" value="F:protein-folding chaperone binding"/>
    <property type="evidence" value="ECO:0007669"/>
    <property type="project" value="TreeGrafter"/>
</dbReference>
<dbReference type="GO" id="GO:0051082">
    <property type="term" value="F:unfolded protein binding"/>
    <property type="evidence" value="ECO:0007669"/>
    <property type="project" value="TreeGrafter"/>
</dbReference>
<feature type="compositionally biased region" description="Polar residues" evidence="5">
    <location>
        <begin position="131"/>
        <end position="149"/>
    </location>
</feature>
<feature type="region of interest" description="Disordered" evidence="5">
    <location>
        <begin position="90"/>
        <end position="151"/>
    </location>
</feature>
<sequence length="379" mass="41799">MKPSSRSSCKSRSFRIPKISYKSSKYLYEEEIIVPMAAGERQLAVSCDIKVASNGSSHKSVWMRRPSFDSDDDACSALVVRPLVRRRRSNIRRPQQKLRRCSPLVPSLNPAVVDGPSEDESGTDNDEGDVLSTSWSDSEEYGSTPSSPALSLVHPTASQLSTYANPNSSRVSINMSAANLPSFILEAIANPKPLKSGPRGDLRCYACNSPAKRDVIRCDYSGSYGRYYRCCDNHNYRLFLAYDDVVGNLPDNPCCRCGESMKLQPQPHAPSYGGNWRAALRNIKSLVPLLDRVLVQRIKPEAKTASGIFLPESSVKDLNEAKVLAVGPGMLNKDGKRIEMSVKEGDKVLIPQYGGSPVKVGEEEYSLFRDSDILAKLKE</sequence>
<evidence type="ECO:0000313" key="6">
    <source>
        <dbReference type="EMBL" id="KZZ87081.1"/>
    </source>
</evidence>
<comment type="similarity">
    <text evidence="1 4">Belongs to the GroES chaperonin family.</text>
</comment>
<keyword evidence="2 4" id="KW-0143">Chaperone</keyword>
<dbReference type="SUPFAM" id="SSF50129">
    <property type="entry name" value="GroES-like"/>
    <property type="match status" value="1"/>
</dbReference>
<name>A0A167V5U9_9EURO</name>
<dbReference type="InterPro" id="IPR011032">
    <property type="entry name" value="GroES-like_sf"/>
</dbReference>
<evidence type="ECO:0000256" key="5">
    <source>
        <dbReference type="SAM" id="MobiDB-lite"/>
    </source>
</evidence>
<evidence type="ECO:0000256" key="2">
    <source>
        <dbReference type="ARBA" id="ARBA00023186"/>
    </source>
</evidence>